<evidence type="ECO:0000313" key="2">
    <source>
        <dbReference type="EMBL" id="GAH39576.1"/>
    </source>
</evidence>
<feature type="non-terminal residue" evidence="2">
    <location>
        <position position="1"/>
    </location>
</feature>
<evidence type="ECO:0000256" key="1">
    <source>
        <dbReference type="SAM" id="MobiDB-lite"/>
    </source>
</evidence>
<sequence>DGGSATPTTSDGGGAVPTTSSKGAASGGGHSSSGTGLQDAHFFQIASVDFDGQTNVLRAATGPYRGIANADAVTVIKGHVHTVYNHTHPGHTHTVTIANHNHTVTIANHNHTVTIAAHTHNIPHTHNIEHTHTVPAHSHNITYGIFEEETSPTIVPSISRDNGLTYSLPMGSYQKDQELDITRFIETSGNKIIKFESNKRARLSVQVTIRLDVKAR</sequence>
<feature type="compositionally biased region" description="Polar residues" evidence="1">
    <location>
        <begin position="1"/>
        <end position="10"/>
    </location>
</feature>
<accession>X1F1T1</accession>
<name>X1F1T1_9ZZZZ</name>
<comment type="caution">
    <text evidence="2">The sequence shown here is derived from an EMBL/GenBank/DDBJ whole genome shotgun (WGS) entry which is preliminary data.</text>
</comment>
<organism evidence="2">
    <name type="scientific">marine sediment metagenome</name>
    <dbReference type="NCBI Taxonomy" id="412755"/>
    <lineage>
        <taxon>unclassified sequences</taxon>
        <taxon>metagenomes</taxon>
        <taxon>ecological metagenomes</taxon>
    </lineage>
</organism>
<reference evidence="2" key="1">
    <citation type="journal article" date="2014" name="Front. Microbiol.">
        <title>High frequency of phylogenetically diverse reductive dehalogenase-homologous genes in deep subseafloor sedimentary metagenomes.</title>
        <authorList>
            <person name="Kawai M."/>
            <person name="Futagami T."/>
            <person name="Toyoda A."/>
            <person name="Takaki Y."/>
            <person name="Nishi S."/>
            <person name="Hori S."/>
            <person name="Arai W."/>
            <person name="Tsubouchi T."/>
            <person name="Morono Y."/>
            <person name="Uchiyama I."/>
            <person name="Ito T."/>
            <person name="Fujiyama A."/>
            <person name="Inagaki F."/>
            <person name="Takami H."/>
        </authorList>
    </citation>
    <scope>NUCLEOTIDE SEQUENCE</scope>
    <source>
        <strain evidence="2">Expedition CK06-06</strain>
    </source>
</reference>
<dbReference type="EMBL" id="BARU01006977">
    <property type="protein sequence ID" value="GAH39576.1"/>
    <property type="molecule type" value="Genomic_DNA"/>
</dbReference>
<proteinExistence type="predicted"/>
<feature type="region of interest" description="Disordered" evidence="1">
    <location>
        <begin position="1"/>
        <end position="35"/>
    </location>
</feature>
<dbReference type="AlphaFoldDB" id="X1F1T1"/>
<gene>
    <name evidence="2" type="ORF">S03H2_13757</name>
</gene>
<protein>
    <submittedName>
        <fullName evidence="2">Uncharacterized protein</fullName>
    </submittedName>
</protein>